<evidence type="ECO:0000256" key="2">
    <source>
        <dbReference type="SAM" id="Phobius"/>
    </source>
</evidence>
<keyword evidence="4" id="KW-1185">Reference proteome</keyword>
<accession>A0ABW3BDP9</accession>
<sequence length="106" mass="11755">MVTSIVRTVVPYIVGALVAVGAYFGVDLPPEALTEVTMPVVAAAAATVYYGVARAAEEYLPERWQRIGKVLLASRRSPGYHTEEEARREIDRIVRDETRKRRPSAP</sequence>
<proteinExistence type="predicted"/>
<gene>
    <name evidence="3" type="ORF">ACFQZU_06050</name>
</gene>
<feature type="region of interest" description="Disordered" evidence="1">
    <location>
        <begin position="77"/>
        <end position="106"/>
    </location>
</feature>
<evidence type="ECO:0000313" key="3">
    <source>
        <dbReference type="EMBL" id="MFD0800878.1"/>
    </source>
</evidence>
<feature type="transmembrane region" description="Helical" evidence="2">
    <location>
        <begin position="38"/>
        <end position="56"/>
    </location>
</feature>
<feature type="transmembrane region" description="Helical" evidence="2">
    <location>
        <begin position="9"/>
        <end position="26"/>
    </location>
</feature>
<protein>
    <recommendedName>
        <fullName evidence="5">Holin</fullName>
    </recommendedName>
</protein>
<evidence type="ECO:0008006" key="5">
    <source>
        <dbReference type="Google" id="ProtNLM"/>
    </source>
</evidence>
<evidence type="ECO:0000256" key="1">
    <source>
        <dbReference type="SAM" id="MobiDB-lite"/>
    </source>
</evidence>
<dbReference type="Proteomes" id="UP001596956">
    <property type="component" value="Unassembled WGS sequence"/>
</dbReference>
<comment type="caution">
    <text evidence="3">The sequence shown here is derived from an EMBL/GenBank/DDBJ whole genome shotgun (WGS) entry which is preliminary data.</text>
</comment>
<reference evidence="4" key="1">
    <citation type="journal article" date="2019" name="Int. J. Syst. Evol. Microbiol.">
        <title>The Global Catalogue of Microorganisms (GCM) 10K type strain sequencing project: providing services to taxonomists for standard genome sequencing and annotation.</title>
        <authorList>
            <consortium name="The Broad Institute Genomics Platform"/>
            <consortium name="The Broad Institute Genome Sequencing Center for Infectious Disease"/>
            <person name="Wu L."/>
            <person name="Ma J."/>
        </authorList>
    </citation>
    <scope>NUCLEOTIDE SEQUENCE [LARGE SCALE GENOMIC DNA]</scope>
    <source>
        <strain evidence="4">CCUG 63369</strain>
    </source>
</reference>
<keyword evidence="2" id="KW-0472">Membrane</keyword>
<keyword evidence="2" id="KW-1133">Transmembrane helix</keyword>
<organism evidence="3 4">
    <name type="scientific">Streptomonospora algeriensis</name>
    <dbReference type="NCBI Taxonomy" id="995084"/>
    <lineage>
        <taxon>Bacteria</taxon>
        <taxon>Bacillati</taxon>
        <taxon>Actinomycetota</taxon>
        <taxon>Actinomycetes</taxon>
        <taxon>Streptosporangiales</taxon>
        <taxon>Nocardiopsidaceae</taxon>
        <taxon>Streptomonospora</taxon>
    </lineage>
</organism>
<dbReference type="EMBL" id="JBHTHR010000111">
    <property type="protein sequence ID" value="MFD0800878.1"/>
    <property type="molecule type" value="Genomic_DNA"/>
</dbReference>
<name>A0ABW3BDP9_9ACTN</name>
<keyword evidence="2" id="KW-0812">Transmembrane</keyword>
<evidence type="ECO:0000313" key="4">
    <source>
        <dbReference type="Proteomes" id="UP001596956"/>
    </source>
</evidence>
<feature type="compositionally biased region" description="Basic and acidic residues" evidence="1">
    <location>
        <begin position="81"/>
        <end position="99"/>
    </location>
</feature>